<protein>
    <submittedName>
        <fullName evidence="1">Uncharacterized protein</fullName>
    </submittedName>
</protein>
<reference evidence="1 2" key="1">
    <citation type="submission" date="2015-01" db="EMBL/GenBank/DDBJ databases">
        <title>Evolution of Trichinella species and genotypes.</title>
        <authorList>
            <person name="Korhonen P.K."/>
            <person name="Edoardo P."/>
            <person name="Giuseppe L.R."/>
            <person name="Gasser R.B."/>
        </authorList>
    </citation>
    <scope>NUCLEOTIDE SEQUENCE [LARGE SCALE GENOMIC DNA]</scope>
    <source>
        <strain evidence="1">ISS1029</strain>
    </source>
</reference>
<proteinExistence type="predicted"/>
<evidence type="ECO:0000313" key="2">
    <source>
        <dbReference type="Proteomes" id="UP000055024"/>
    </source>
</evidence>
<comment type="caution">
    <text evidence="1">The sequence shown here is derived from an EMBL/GenBank/DDBJ whole genome shotgun (WGS) entry which is preliminary data.</text>
</comment>
<dbReference type="AlphaFoldDB" id="A0A0V1HXW3"/>
<dbReference type="Proteomes" id="UP000055024">
    <property type="component" value="Unassembled WGS sequence"/>
</dbReference>
<keyword evidence="2" id="KW-1185">Reference proteome</keyword>
<dbReference type="EMBL" id="JYDP01000018">
    <property type="protein sequence ID" value="KRZ15420.1"/>
    <property type="molecule type" value="Genomic_DNA"/>
</dbReference>
<organism evidence="1 2">
    <name type="scientific">Trichinella zimbabwensis</name>
    <dbReference type="NCBI Taxonomy" id="268475"/>
    <lineage>
        <taxon>Eukaryota</taxon>
        <taxon>Metazoa</taxon>
        <taxon>Ecdysozoa</taxon>
        <taxon>Nematoda</taxon>
        <taxon>Enoplea</taxon>
        <taxon>Dorylaimia</taxon>
        <taxon>Trichinellida</taxon>
        <taxon>Trichinellidae</taxon>
        <taxon>Trichinella</taxon>
    </lineage>
</organism>
<sequence>MLSSQNLLDPSLAKIWPIHESGDSNLSVVPAFRTKDTWSGKFASFSSSSRYPSLSKRDLHFFPKTSSIDSKCRKLSYQTFQRSEMTTVYNK</sequence>
<accession>A0A0V1HXW3</accession>
<evidence type="ECO:0000313" key="1">
    <source>
        <dbReference type="EMBL" id="KRZ15420.1"/>
    </source>
</evidence>
<gene>
    <name evidence="1" type="ORF">T11_7118</name>
</gene>
<name>A0A0V1HXW3_9BILA</name>